<evidence type="ECO:0000259" key="3">
    <source>
        <dbReference type="PROSITE" id="PS50004"/>
    </source>
</evidence>
<feature type="compositionally biased region" description="Low complexity" evidence="1">
    <location>
        <begin position="772"/>
        <end position="788"/>
    </location>
</feature>
<accession>A0A6B0RWS5</accession>
<evidence type="ECO:0000256" key="2">
    <source>
        <dbReference type="SAM" id="Phobius"/>
    </source>
</evidence>
<feature type="domain" description="C2" evidence="3">
    <location>
        <begin position="317"/>
        <end position="436"/>
    </location>
</feature>
<dbReference type="PROSITE" id="PS51053">
    <property type="entry name" value="SERTA"/>
    <property type="match status" value="1"/>
</dbReference>
<dbReference type="GO" id="GO:0006412">
    <property type="term" value="P:translation"/>
    <property type="evidence" value="ECO:0007669"/>
    <property type="project" value="InterPro"/>
</dbReference>
<comment type="caution">
    <text evidence="5">The sequence shown here is derived from an EMBL/GenBank/DDBJ whole genome shotgun (WGS) entry which is preliminary data.</text>
</comment>
<keyword evidence="2" id="KW-0812">Transmembrane</keyword>
<feature type="region of interest" description="Disordered" evidence="1">
    <location>
        <begin position="772"/>
        <end position="794"/>
    </location>
</feature>
<feature type="region of interest" description="Disordered" evidence="1">
    <location>
        <begin position="279"/>
        <end position="315"/>
    </location>
</feature>
<feature type="region of interest" description="Disordered" evidence="1">
    <location>
        <begin position="836"/>
        <end position="859"/>
    </location>
</feature>
<dbReference type="Proteomes" id="UP000322234">
    <property type="component" value="Unassembled WGS sequence"/>
</dbReference>
<dbReference type="InterPro" id="IPR036394">
    <property type="entry name" value="Ribosomal_uL22_sf"/>
</dbReference>
<feature type="domain" description="SERTA" evidence="4">
    <location>
        <begin position="660"/>
        <end position="706"/>
    </location>
</feature>
<dbReference type="Pfam" id="PF06031">
    <property type="entry name" value="SERTA"/>
    <property type="match status" value="1"/>
</dbReference>
<dbReference type="GO" id="GO:0005634">
    <property type="term" value="C:nucleus"/>
    <property type="evidence" value="ECO:0007669"/>
    <property type="project" value="InterPro"/>
</dbReference>
<dbReference type="Gene3D" id="2.60.40.150">
    <property type="entry name" value="C2 domain"/>
    <property type="match status" value="1"/>
</dbReference>
<proteinExistence type="predicted"/>
<dbReference type="AlphaFoldDB" id="A0A6B0RWS5"/>
<feature type="region of interest" description="Disordered" evidence="1">
    <location>
        <begin position="504"/>
        <end position="535"/>
    </location>
</feature>
<dbReference type="PROSITE" id="PS50004">
    <property type="entry name" value="C2"/>
    <property type="match status" value="1"/>
</dbReference>
<dbReference type="Gene3D" id="3.90.470.10">
    <property type="entry name" value="Ribosomal protein L22/L17"/>
    <property type="match status" value="1"/>
</dbReference>
<dbReference type="PANTHER" id="PTHR14272">
    <property type="entry name" value="SERTA DOMAIN-CONTAINING PROTEIN 4"/>
    <property type="match status" value="1"/>
</dbReference>
<evidence type="ECO:0000259" key="4">
    <source>
        <dbReference type="PROSITE" id="PS51053"/>
    </source>
</evidence>
<dbReference type="InterPro" id="IPR009263">
    <property type="entry name" value="SERTA_dom"/>
</dbReference>
<keyword evidence="6" id="KW-1185">Reference proteome</keyword>
<organism evidence="5 6">
    <name type="scientific">Bos mutus</name>
    <name type="common">wild yak</name>
    <dbReference type="NCBI Taxonomy" id="72004"/>
    <lineage>
        <taxon>Eukaryota</taxon>
        <taxon>Metazoa</taxon>
        <taxon>Chordata</taxon>
        <taxon>Craniata</taxon>
        <taxon>Vertebrata</taxon>
        <taxon>Euteleostomi</taxon>
        <taxon>Mammalia</taxon>
        <taxon>Eutheria</taxon>
        <taxon>Laurasiatheria</taxon>
        <taxon>Artiodactyla</taxon>
        <taxon>Ruminantia</taxon>
        <taxon>Pecora</taxon>
        <taxon>Bovidae</taxon>
        <taxon>Bovinae</taxon>
        <taxon>Bos</taxon>
    </lineage>
</organism>
<name>A0A6B0RWS5_9CETA</name>
<dbReference type="SUPFAM" id="SSF49562">
    <property type="entry name" value="C2 domain (Calcium/lipid-binding domain, CaLB)"/>
    <property type="match status" value="1"/>
</dbReference>
<gene>
    <name evidence="5" type="ORF">E5288_WYG008706</name>
</gene>
<dbReference type="CDD" id="cd08389">
    <property type="entry name" value="C2A_Synaptotagmin-14_16"/>
    <property type="match status" value="1"/>
</dbReference>
<reference evidence="5" key="1">
    <citation type="submission" date="2019-10" db="EMBL/GenBank/DDBJ databases">
        <title>The sequence and de novo assembly of the wild yak genome.</title>
        <authorList>
            <person name="Liu Y."/>
        </authorList>
    </citation>
    <scope>NUCLEOTIDE SEQUENCE [LARGE SCALE GENOMIC DNA]</scope>
    <source>
        <strain evidence="5">WY2019</strain>
    </source>
</reference>
<keyword evidence="2" id="KW-1133">Transmembrane helix</keyword>
<dbReference type="GO" id="GO:0003735">
    <property type="term" value="F:structural constituent of ribosome"/>
    <property type="evidence" value="ECO:0007669"/>
    <property type="project" value="InterPro"/>
</dbReference>
<sequence length="936" mass="104223">MPCRIYRAHGRIDPYVGSPCPMEMTLTEKEQIVPKPEEEIAQKKKVEKEPVECMNLFVLEKKEPPDKQVVEQGGPRKVSPEAVGFLSAVGVFIILMLLLFLYINKKFCFENVGGFPDLGSGYSARKNSQDKIYNSYLDKDEPGSSSESEDEALGKYHEALSRTHNSRLPLAESRQKSYTWETRQKYSPLSAEYDGYSSEASVDEGNCIQRMRRTPPLDELQPPPYQDDSGSPHLSCTPSEIGDSKCEFSHCSNSPRCSYNKCPSEGSTGHEIESFHNKGYEEDVPSDSTAVLSPEDVSAQGSSSQLPKPFDPEPEAKYGTLDVTFDYDSQEQKLLVTVTAVTDIPTYNRTGGNSWQVHLVLLPIKKQRAKTSIQRGPCPVFTETFKFNHVESEMIGNYAVRFRLYGIHRMKKEKIVGEKIFYLTKLNLQGKMSLPVILEPSYNHSGCDSQMSVSEMSCSGSVSSCQSLEHGSVPEILIGLLYNATTGRLSAEVIKGSHFKNLAANRPPKDWSNQSPETQHKGQPSPGSSEPRRNSQLYKKQGLCAQNTQPMVHEGQILRQQAKTLQPIFCEPIVSEGAAEIAGYQTLWEADSYGGLSPPGPAQAPLQGDRGAGPPLAGSHYRGISNPITTSKITYFKRKYVEEEDFHPPLSSCSHKTISIFEERAHILYMSLEKLKFIDDPEVYLRRSVLINNLMKRIHGEIIMQNNWCFPACSFNGASAQEWFMAQDCPYRKRPRMAKEECEKFHACCLYQECGGHYLNLPLSVNANVGSASTTASSSSPSSSSSSSPPLPLPSCSQQVDFDIGSAPVYKGDGQIPASEIFVTNVRSLGVQEKAKLNDEKVNDDTNRDGGPLSHGPVGNDLAFEGKGQFYDYFETGYNEKSNFCTTDNYAMNMPCRLNAWRADCIKHLYCRHRQATHKCGDVTEKTVDLTLKRIS</sequence>
<evidence type="ECO:0000256" key="1">
    <source>
        <dbReference type="SAM" id="MobiDB-lite"/>
    </source>
</evidence>
<feature type="compositionally biased region" description="Polar residues" evidence="1">
    <location>
        <begin position="511"/>
        <end position="535"/>
    </location>
</feature>
<dbReference type="GO" id="GO:0005840">
    <property type="term" value="C:ribosome"/>
    <property type="evidence" value="ECO:0007669"/>
    <property type="project" value="InterPro"/>
</dbReference>
<dbReference type="InterPro" id="IPR035892">
    <property type="entry name" value="C2_domain_sf"/>
</dbReference>
<dbReference type="FunFam" id="2.60.40.150:FF:000153">
    <property type="entry name" value="Synaptotagmin 16"/>
    <property type="match status" value="1"/>
</dbReference>
<protein>
    <submittedName>
        <fullName evidence="5">Uncharacterized protein</fullName>
    </submittedName>
</protein>
<keyword evidence="2" id="KW-0472">Membrane</keyword>
<dbReference type="PANTHER" id="PTHR14272:SF4">
    <property type="entry name" value="SERTA DOMAIN-CONTAINING PROTEIN 4"/>
    <property type="match status" value="1"/>
</dbReference>
<dbReference type="Pfam" id="PF00168">
    <property type="entry name" value="C2"/>
    <property type="match status" value="1"/>
</dbReference>
<evidence type="ECO:0000313" key="6">
    <source>
        <dbReference type="Proteomes" id="UP000322234"/>
    </source>
</evidence>
<evidence type="ECO:0000313" key="5">
    <source>
        <dbReference type="EMBL" id="MXQ94579.1"/>
    </source>
</evidence>
<dbReference type="InterPro" id="IPR000008">
    <property type="entry name" value="C2_dom"/>
</dbReference>
<feature type="region of interest" description="Disordered" evidence="1">
    <location>
        <begin position="595"/>
        <end position="621"/>
    </location>
</feature>
<feature type="transmembrane region" description="Helical" evidence="2">
    <location>
        <begin position="82"/>
        <end position="103"/>
    </location>
</feature>
<feature type="compositionally biased region" description="Basic and acidic residues" evidence="1">
    <location>
        <begin position="836"/>
        <end position="848"/>
    </location>
</feature>
<feature type="region of interest" description="Disordered" evidence="1">
    <location>
        <begin position="214"/>
        <end position="236"/>
    </location>
</feature>
<dbReference type="EMBL" id="VBQZ03000116">
    <property type="protein sequence ID" value="MXQ94579.1"/>
    <property type="molecule type" value="Genomic_DNA"/>
</dbReference>
<dbReference type="InterPro" id="IPR029708">
    <property type="entry name" value="SERTAD4"/>
</dbReference>